<evidence type="ECO:0000313" key="3">
    <source>
        <dbReference type="EMBL" id="GAC69662.1"/>
    </source>
</evidence>
<proteinExistence type="predicted"/>
<dbReference type="PANTHER" id="PTHR43190:SF3">
    <property type="entry name" value="N-ACETYL-D-GLUCOSAMINE KINASE"/>
    <property type="match status" value="1"/>
</dbReference>
<dbReference type="Proteomes" id="UP000011666">
    <property type="component" value="Unassembled WGS sequence"/>
</dbReference>
<name>M0QQD3_9ACTN</name>
<evidence type="ECO:0000313" key="4">
    <source>
        <dbReference type="Proteomes" id="UP000011666"/>
    </source>
</evidence>
<dbReference type="SUPFAM" id="SSF53067">
    <property type="entry name" value="Actin-like ATPase domain"/>
    <property type="match status" value="1"/>
</dbReference>
<accession>M0QQD3</accession>
<comment type="caution">
    <text evidence="3">The sequence shown here is derived from an EMBL/GenBank/DDBJ whole genome shotgun (WGS) entry which is preliminary data.</text>
</comment>
<protein>
    <recommendedName>
        <fullName evidence="2">ATPase BadF/BadG/BcrA/BcrD type domain-containing protein</fullName>
    </recommendedName>
</protein>
<dbReference type="Gene3D" id="3.30.420.40">
    <property type="match status" value="2"/>
</dbReference>
<dbReference type="PANTHER" id="PTHR43190">
    <property type="entry name" value="N-ACETYL-D-GLUCOSAMINE KINASE"/>
    <property type="match status" value="1"/>
</dbReference>
<dbReference type="eggNOG" id="COG2971">
    <property type="taxonomic scope" value="Bacteria"/>
</dbReference>
<sequence length="325" mass="33214">MVVPSSHILVDAGQTGSRIRIVAGGRVVDHEVDPVHTDRPVVDQVAELIRSVVPKTQPGAQLAVGVSGLTPAATKPQQLLDLVGSVGVTRVVLTHDSVSSYLAANAFEFGAVCAVGTGVVTLGAGPSGTARVDGWGHLFGDAGSAYWIGRAGIDAALRAYDGRGGDTTLMVAATEHFGSLPELYMQLQGDPDRVSRTAGFARSVAESADGGDHIAGAIIDSAAVELADSAVAALGRCGALGSASPTTEESGARQSRVSWTGTVPAANRRLRERFVTEVTTRAPQVAVREPLGDTMSGLERLLAVPVGHPLTELVADAGSLTDAGT</sequence>
<dbReference type="InterPro" id="IPR002731">
    <property type="entry name" value="ATPase_BadF"/>
</dbReference>
<feature type="compositionally biased region" description="Polar residues" evidence="1">
    <location>
        <begin position="243"/>
        <end position="260"/>
    </location>
</feature>
<gene>
    <name evidence="3" type="ORF">GS4_26_01100</name>
</gene>
<evidence type="ECO:0000259" key="2">
    <source>
        <dbReference type="Pfam" id="PF01869"/>
    </source>
</evidence>
<dbReference type="STRING" id="1223545.GS4_26_01100"/>
<organism evidence="3 4">
    <name type="scientific">Gordonia soli NBRC 108243</name>
    <dbReference type="NCBI Taxonomy" id="1223545"/>
    <lineage>
        <taxon>Bacteria</taxon>
        <taxon>Bacillati</taxon>
        <taxon>Actinomycetota</taxon>
        <taxon>Actinomycetes</taxon>
        <taxon>Mycobacteriales</taxon>
        <taxon>Gordoniaceae</taxon>
        <taxon>Gordonia</taxon>
    </lineage>
</organism>
<dbReference type="Pfam" id="PF01869">
    <property type="entry name" value="BcrAD_BadFG"/>
    <property type="match status" value="1"/>
</dbReference>
<dbReference type="AlphaFoldDB" id="M0QQD3"/>
<keyword evidence="4" id="KW-1185">Reference proteome</keyword>
<reference evidence="3 4" key="1">
    <citation type="submission" date="2013-01" db="EMBL/GenBank/DDBJ databases">
        <title>Whole genome shotgun sequence of Gordonia soli NBRC 108243.</title>
        <authorList>
            <person name="Isaki-Nakamura S."/>
            <person name="Hosoyama A."/>
            <person name="Tsuchikane K."/>
            <person name="Ando Y."/>
            <person name="Baba S."/>
            <person name="Ohji S."/>
            <person name="Hamada M."/>
            <person name="Tamura T."/>
            <person name="Yamazoe A."/>
            <person name="Yamazaki S."/>
            <person name="Fujita N."/>
        </authorList>
    </citation>
    <scope>NUCLEOTIDE SEQUENCE [LARGE SCALE GENOMIC DNA]</scope>
    <source>
        <strain evidence="3 4">NBRC 108243</strain>
    </source>
</reference>
<evidence type="ECO:0000256" key="1">
    <source>
        <dbReference type="SAM" id="MobiDB-lite"/>
    </source>
</evidence>
<dbReference type="InterPro" id="IPR043129">
    <property type="entry name" value="ATPase_NBD"/>
</dbReference>
<feature type="region of interest" description="Disordered" evidence="1">
    <location>
        <begin position="241"/>
        <end position="260"/>
    </location>
</feature>
<feature type="domain" description="ATPase BadF/BadG/BcrA/BcrD type" evidence="2">
    <location>
        <begin position="61"/>
        <end position="262"/>
    </location>
</feature>
<dbReference type="InterPro" id="IPR052519">
    <property type="entry name" value="Euk-type_GlcNAc_Kinase"/>
</dbReference>
<dbReference type="EMBL" id="BANX01000026">
    <property type="protein sequence ID" value="GAC69662.1"/>
    <property type="molecule type" value="Genomic_DNA"/>
</dbReference>